<keyword evidence="1" id="KW-0479">Metal-binding</keyword>
<dbReference type="NCBIfam" id="TIGR03897">
    <property type="entry name" value="lanti_2_LanM"/>
    <property type="match status" value="1"/>
</dbReference>
<dbReference type="EMBL" id="LLZU01000025">
    <property type="protein sequence ID" value="KRV48297.1"/>
    <property type="molecule type" value="Genomic_DNA"/>
</dbReference>
<dbReference type="Proteomes" id="UP000050867">
    <property type="component" value="Unassembled WGS sequence"/>
</dbReference>
<evidence type="ECO:0000313" key="4">
    <source>
        <dbReference type="EMBL" id="KRV48297.1"/>
    </source>
</evidence>
<dbReference type="GO" id="GO:0046872">
    <property type="term" value="F:metal ion binding"/>
    <property type="evidence" value="ECO:0007669"/>
    <property type="project" value="UniProtKB-KW"/>
</dbReference>
<gene>
    <name evidence="4" type="ORF">AQ490_25095</name>
</gene>
<evidence type="ECO:0000256" key="2">
    <source>
        <dbReference type="SAM" id="MobiDB-lite"/>
    </source>
</evidence>
<feature type="domain" description="Lantibiotic biosynthesis protein dehydration" evidence="3">
    <location>
        <begin position="112"/>
        <end position="487"/>
    </location>
</feature>
<feature type="region of interest" description="Disordered" evidence="2">
    <location>
        <begin position="1"/>
        <end position="22"/>
    </location>
</feature>
<evidence type="ECO:0000256" key="1">
    <source>
        <dbReference type="PIRSR" id="PIRSR607822-1"/>
    </source>
</evidence>
<dbReference type="SMART" id="SM01260">
    <property type="entry name" value="LANC_like"/>
    <property type="match status" value="1"/>
</dbReference>
<feature type="binding site" evidence="1">
    <location>
        <position position="871"/>
    </location>
    <ligand>
        <name>Zn(2+)</name>
        <dbReference type="ChEBI" id="CHEBI:29105"/>
    </ligand>
</feature>
<feature type="binding site" evidence="1">
    <location>
        <position position="826"/>
    </location>
    <ligand>
        <name>Zn(2+)</name>
        <dbReference type="ChEBI" id="CHEBI:29105"/>
    </ligand>
</feature>
<dbReference type="STRING" id="76728.AQ490_25095"/>
<dbReference type="GO" id="GO:0031179">
    <property type="term" value="P:peptide modification"/>
    <property type="evidence" value="ECO:0007669"/>
    <property type="project" value="InterPro"/>
</dbReference>
<dbReference type="AlphaFoldDB" id="A0A0T6LQU3"/>
<dbReference type="Gene3D" id="1.50.10.10">
    <property type="match status" value="1"/>
</dbReference>
<proteinExistence type="predicted"/>
<dbReference type="PIRSF" id="PIRSF037228">
    <property type="entry name" value="Lant_mod_RumM"/>
    <property type="match status" value="1"/>
</dbReference>
<dbReference type="InterPro" id="IPR007822">
    <property type="entry name" value="LANC-like"/>
</dbReference>
<sequence length="954" mass="102074">MSPAGAAREESPTDSTGGFDSVHSALTRPALRDLDERLAGLLKPAERAVVLAGARSSLLTAVRLRLNRVLLLELHAARIAGRLDAPTPEARWEQFLELARRPSFHRALDTDYPALRPRLERVVHHRVTAMEVLARRLVADRHLLPALLGRDPGPLVGVTSDAGDAHRGGQSVVLLDFAHGRAVYKPRPMGVDTALAGLLATLQADRPDVERLRVPAALPRDGYGWAAFVAHRWCADPGQVEEFYRNLGRWLAVVHLLGGTDMHAENVVADGPVPVVVDCETLFSPESDPLRSGLGDAFDRSTVLLRRTVVRTGLLPMRMAELALRGVDLSAAGCLPGQQPEVFSPVIVDAGTDRARLGMRAAPRHRTAHLPVPSPDPLAHREEVVDGFGEMRARIDALDRAGALRPAVVAGFTGCELRVVLRPTQVYVELGRMLWHPSSLHDQDAAVERARDVLARQASVITGAPREPEVIAAEVDDMLVGDVPFFSFLPEQGRVLGPGGTVTGGAGNLIDAALDRWRGSDPAEEEAVIRASLLGAYRDPASVAPLRRRTTAPREDDLLGRRRTLVARLAGELCRQAVTGEDATATWIGPVYSEHGYCLRSLSTDLYSGIGGVAVALSDYRHLCERGDVPAVAGLDAVVDGAVRTLVLMEDAAAPTRLGAYEGVGGGILTWLALHRVNGGDLPLRRAAALAAHAPELIAQDTHIDVLSGVAGLLVPLVGLAERTGDRGWLDLAGAAARRLAALAVTDGTTARWGTELYPGGTGGFAHGVAGVGWALARLGLAAGDQRWLDLADAAFAFQEALYRPRAGNWRDMRESDPDRYVTSWCHGSTGTGLAAWDLYRVTGRDTWLDVAVRAAEATRRDGLGWNSTLCHGDLGAWELLEQVPADALRTPVDRGVLDATVLTALEDTGPLSPGERRPASPGLLIGTAGAIHHLLRTGRHRDAPPTVLLPEGR</sequence>
<dbReference type="CDD" id="cd04792">
    <property type="entry name" value="LanM-like"/>
    <property type="match status" value="1"/>
</dbReference>
<keyword evidence="5" id="KW-1185">Reference proteome</keyword>
<dbReference type="PRINTS" id="PR01950">
    <property type="entry name" value="LANCSUPER"/>
</dbReference>
<comment type="caution">
    <text evidence="4">The sequence shown here is derived from an EMBL/GenBank/DDBJ whole genome shotgun (WGS) entry which is preliminary data.</text>
</comment>
<name>A0A0T6LQU3_WENVI</name>
<protein>
    <recommendedName>
        <fullName evidence="3">Lantibiotic biosynthesis protein dehydration domain-containing protein</fullName>
    </recommendedName>
</protein>
<evidence type="ECO:0000259" key="3">
    <source>
        <dbReference type="Pfam" id="PF13575"/>
    </source>
</evidence>
<accession>A0A0T6LQU3</accession>
<dbReference type="InterPro" id="IPR017146">
    <property type="entry name" value="Lanti_2_LanM"/>
</dbReference>
<dbReference type="Pfam" id="PF05147">
    <property type="entry name" value="LANC_like"/>
    <property type="match status" value="1"/>
</dbReference>
<dbReference type="GO" id="GO:0005975">
    <property type="term" value="P:carbohydrate metabolic process"/>
    <property type="evidence" value="ECO:0007669"/>
    <property type="project" value="InterPro"/>
</dbReference>
<dbReference type="InterPro" id="IPR025410">
    <property type="entry name" value="Lant_dehyd"/>
</dbReference>
<dbReference type="InterPro" id="IPR012341">
    <property type="entry name" value="6hp_glycosidase-like_sf"/>
</dbReference>
<dbReference type="Pfam" id="PF13575">
    <property type="entry name" value="DUF4135"/>
    <property type="match status" value="1"/>
</dbReference>
<reference evidence="4 5" key="1">
    <citation type="submission" date="2015-10" db="EMBL/GenBank/DDBJ databases">
        <title>Draft genome sequence of pyrrolomycin-producing Streptomyces vitaminophilus.</title>
        <authorList>
            <person name="Graham D.E."/>
            <person name="Mahan K.M."/>
            <person name="Klingeman D.M."/>
            <person name="Hettich R.L."/>
            <person name="Parry R.J."/>
        </authorList>
    </citation>
    <scope>NUCLEOTIDE SEQUENCE [LARGE SCALE GENOMIC DNA]</scope>
    <source>
        <strain evidence="4 5">ATCC 31673</strain>
    </source>
</reference>
<dbReference type="eggNOG" id="COG4403">
    <property type="taxonomic scope" value="Bacteria"/>
</dbReference>
<evidence type="ECO:0000313" key="5">
    <source>
        <dbReference type="Proteomes" id="UP000050867"/>
    </source>
</evidence>
<dbReference type="SUPFAM" id="SSF158745">
    <property type="entry name" value="LanC-like"/>
    <property type="match status" value="1"/>
</dbReference>
<feature type="binding site" evidence="1">
    <location>
        <position position="872"/>
    </location>
    <ligand>
        <name>Zn(2+)</name>
        <dbReference type="ChEBI" id="CHEBI:29105"/>
    </ligand>
</feature>
<organism evidence="4 5">
    <name type="scientific">Wenjunlia vitaminophila</name>
    <name type="common">Streptomyces vitaminophilus</name>
    <dbReference type="NCBI Taxonomy" id="76728"/>
    <lineage>
        <taxon>Bacteria</taxon>
        <taxon>Bacillati</taxon>
        <taxon>Actinomycetota</taxon>
        <taxon>Actinomycetes</taxon>
        <taxon>Kitasatosporales</taxon>
        <taxon>Streptomycetaceae</taxon>
        <taxon>Wenjunlia</taxon>
    </lineage>
</organism>
<keyword evidence="1" id="KW-0862">Zinc</keyword>